<protein>
    <recommendedName>
        <fullName evidence="1">SnoaL-like domain-containing protein</fullName>
    </recommendedName>
</protein>
<feature type="domain" description="SnoaL-like" evidence="1">
    <location>
        <begin position="29"/>
        <end position="130"/>
    </location>
</feature>
<dbReference type="SUPFAM" id="SSF54427">
    <property type="entry name" value="NTF2-like"/>
    <property type="match status" value="1"/>
</dbReference>
<evidence type="ECO:0000313" key="2">
    <source>
        <dbReference type="EMBL" id="KAF4964959.1"/>
    </source>
</evidence>
<comment type="caution">
    <text evidence="2">The sequence shown here is derived from an EMBL/GenBank/DDBJ whole genome shotgun (WGS) entry which is preliminary data.</text>
</comment>
<evidence type="ECO:0000313" key="3">
    <source>
        <dbReference type="Proteomes" id="UP000635477"/>
    </source>
</evidence>
<dbReference type="PANTHER" id="PTHR41252:SF1">
    <property type="entry name" value="BLR2505 PROTEIN"/>
    <property type="match status" value="1"/>
</dbReference>
<accession>A0A8H4TVY3</accession>
<organism evidence="2 3">
    <name type="scientific">Fusarium zealandicum</name>
    <dbReference type="NCBI Taxonomy" id="1053134"/>
    <lineage>
        <taxon>Eukaryota</taxon>
        <taxon>Fungi</taxon>
        <taxon>Dikarya</taxon>
        <taxon>Ascomycota</taxon>
        <taxon>Pezizomycotina</taxon>
        <taxon>Sordariomycetes</taxon>
        <taxon>Hypocreomycetidae</taxon>
        <taxon>Hypocreales</taxon>
        <taxon>Nectriaceae</taxon>
        <taxon>Fusarium</taxon>
        <taxon>Fusarium staphyleae species complex</taxon>
    </lineage>
</organism>
<dbReference type="Gene3D" id="3.10.450.50">
    <property type="match status" value="1"/>
</dbReference>
<dbReference type="InterPro" id="IPR037401">
    <property type="entry name" value="SnoaL-like"/>
</dbReference>
<dbReference type="Proteomes" id="UP000635477">
    <property type="component" value="Unassembled WGS sequence"/>
</dbReference>
<proteinExistence type="predicted"/>
<dbReference type="PANTHER" id="PTHR41252">
    <property type="entry name" value="BLR2505 PROTEIN"/>
    <property type="match status" value="1"/>
</dbReference>
<keyword evidence="3" id="KW-1185">Reference proteome</keyword>
<reference evidence="2" key="2">
    <citation type="submission" date="2020-05" db="EMBL/GenBank/DDBJ databases">
        <authorList>
            <person name="Kim H.-S."/>
            <person name="Proctor R.H."/>
            <person name="Brown D.W."/>
        </authorList>
    </citation>
    <scope>NUCLEOTIDE SEQUENCE</scope>
    <source>
        <strain evidence="2">NRRL 22465</strain>
    </source>
</reference>
<dbReference type="AlphaFoldDB" id="A0A8H4TVY3"/>
<evidence type="ECO:0000259" key="1">
    <source>
        <dbReference type="Pfam" id="PF12680"/>
    </source>
</evidence>
<reference evidence="2" key="1">
    <citation type="journal article" date="2020" name="BMC Genomics">
        <title>Correction to: Identification and distribution of gene clusters required for synthesis of sphingolipid metabolism inhibitors in diverse species of the filamentous fungus Fusarium.</title>
        <authorList>
            <person name="Kim H.S."/>
            <person name="Lohmar J.M."/>
            <person name="Busman M."/>
            <person name="Brown D.W."/>
            <person name="Naumann T.A."/>
            <person name="Divon H.H."/>
            <person name="Lysoe E."/>
            <person name="Uhlig S."/>
            <person name="Proctor R.H."/>
        </authorList>
    </citation>
    <scope>NUCLEOTIDE SEQUENCE</scope>
    <source>
        <strain evidence="2">NRRL 22465</strain>
    </source>
</reference>
<gene>
    <name evidence="2" type="ORF">FZEAL_10821</name>
</gene>
<dbReference type="Pfam" id="PF12680">
    <property type="entry name" value="SnoaL_2"/>
    <property type="match status" value="1"/>
</dbReference>
<dbReference type="EMBL" id="JABEYC010001454">
    <property type="protein sequence ID" value="KAF4964959.1"/>
    <property type="molecule type" value="Genomic_DNA"/>
</dbReference>
<dbReference type="OrthoDB" id="4158114at2759"/>
<dbReference type="InterPro" id="IPR032710">
    <property type="entry name" value="NTF2-like_dom_sf"/>
</dbReference>
<name>A0A8H4TVY3_9HYPO</name>
<sequence length="149" mass="16884">MSPQVHHTARSILDSFYAAERVYMSAPPEERDFSGMAATLSEDVRLEQTSGLPYAGTFIGPQGMQDWAKQMADYFEDVDVQDPQIFEKEGSSRIVALSNLHLKVRKTGEELDFPFCQVVTVDLEAGVIARMQPFYWDVQELNRAIGYQK</sequence>